<keyword evidence="2" id="KW-1185">Reference proteome</keyword>
<protein>
    <recommendedName>
        <fullName evidence="3">Phosphotransferase</fullName>
    </recommendedName>
</protein>
<dbReference type="Proteomes" id="UP000730618">
    <property type="component" value="Unassembled WGS sequence"/>
</dbReference>
<organism evidence="1 2">
    <name type="scientific">Paenibacillus allorhizosphaerae</name>
    <dbReference type="NCBI Taxonomy" id="2849866"/>
    <lineage>
        <taxon>Bacteria</taxon>
        <taxon>Bacillati</taxon>
        <taxon>Bacillota</taxon>
        <taxon>Bacilli</taxon>
        <taxon>Bacillales</taxon>
        <taxon>Paenibacillaceae</taxon>
        <taxon>Paenibacillus</taxon>
    </lineage>
</organism>
<proteinExistence type="predicted"/>
<evidence type="ECO:0000313" key="2">
    <source>
        <dbReference type="Proteomes" id="UP000730618"/>
    </source>
</evidence>
<comment type="caution">
    <text evidence="1">The sequence shown here is derived from an EMBL/GenBank/DDBJ whole genome shotgun (WGS) entry which is preliminary data.</text>
</comment>
<reference evidence="1 2" key="1">
    <citation type="submission" date="2021-06" db="EMBL/GenBank/DDBJ databases">
        <authorList>
            <person name="Criscuolo A."/>
        </authorList>
    </citation>
    <scope>NUCLEOTIDE SEQUENCE [LARGE SCALE GENOMIC DNA]</scope>
    <source>
        <strain evidence="2">CIP 111802</strain>
    </source>
</reference>
<name>A0ABM8VKK1_9BACL</name>
<accession>A0ABM8VKK1</accession>
<evidence type="ECO:0008006" key="3">
    <source>
        <dbReference type="Google" id="ProtNLM"/>
    </source>
</evidence>
<dbReference type="EMBL" id="CAJVCE010000010">
    <property type="protein sequence ID" value="CAG7646862.1"/>
    <property type="molecule type" value="Genomic_DNA"/>
</dbReference>
<dbReference type="RefSeq" id="WP_218100138.1">
    <property type="nucleotide sequence ID" value="NZ_CAJVCE010000010.1"/>
</dbReference>
<evidence type="ECO:0000313" key="1">
    <source>
        <dbReference type="EMBL" id="CAG7646862.1"/>
    </source>
</evidence>
<sequence>MAWSEQRMVLITGIMASGKSTVAQLLSERLASSVHLRGDLFRKMIVNDRQEVHPNADERQLEQLRLRYRLTAQAADTYCENGFSVVMQDVVIGPLLHDFIAYVRSRPLYVVVLCPRADVVAAREASRTKTGYGIWTVADLDDVLRKETPRIGMWIDSSGLTPEQTVDEIWHRAPREAMIE</sequence>
<gene>
    <name evidence="1" type="ORF">PAECIP111802_03850</name>
</gene>
<dbReference type="Pfam" id="PF13238">
    <property type="entry name" value="AAA_18"/>
    <property type="match status" value="1"/>
</dbReference>